<dbReference type="AlphaFoldDB" id="A0A4Q4MQI5"/>
<dbReference type="CDD" id="cd09274">
    <property type="entry name" value="RNase_HI_RT_Ty3"/>
    <property type="match status" value="1"/>
</dbReference>
<keyword evidence="7" id="KW-0695">RNA-directed DNA polymerase</keyword>
<dbReference type="Gene3D" id="3.30.420.10">
    <property type="entry name" value="Ribonuclease H-like superfamily/Ribonuclease H"/>
    <property type="match status" value="1"/>
</dbReference>
<feature type="domain" description="Reverse transcriptase" evidence="8">
    <location>
        <begin position="1"/>
        <end position="160"/>
    </location>
</feature>
<organism evidence="10 11">
    <name type="scientific">Alternaria alternata</name>
    <name type="common">Alternaria rot fungus</name>
    <name type="synonym">Torula alternata</name>
    <dbReference type="NCBI Taxonomy" id="5599"/>
    <lineage>
        <taxon>Eukaryota</taxon>
        <taxon>Fungi</taxon>
        <taxon>Dikarya</taxon>
        <taxon>Ascomycota</taxon>
        <taxon>Pezizomycotina</taxon>
        <taxon>Dothideomycetes</taxon>
        <taxon>Pleosporomycetidae</taxon>
        <taxon>Pleosporales</taxon>
        <taxon>Pleosporineae</taxon>
        <taxon>Pleosporaceae</taxon>
        <taxon>Alternaria</taxon>
        <taxon>Alternaria sect. Alternaria</taxon>
        <taxon>Alternaria alternata complex</taxon>
    </lineage>
</organism>
<evidence type="ECO:0000256" key="6">
    <source>
        <dbReference type="ARBA" id="ARBA00022884"/>
    </source>
</evidence>
<dbReference type="InterPro" id="IPR000477">
    <property type="entry name" value="RT_dom"/>
</dbReference>
<dbReference type="GO" id="GO:0004519">
    <property type="term" value="F:endonuclease activity"/>
    <property type="evidence" value="ECO:0007669"/>
    <property type="project" value="UniProtKB-KW"/>
</dbReference>
<keyword evidence="1" id="KW-0808">Transferase</keyword>
<dbReference type="GO" id="GO:0003964">
    <property type="term" value="F:RNA-directed DNA polymerase activity"/>
    <property type="evidence" value="ECO:0007669"/>
    <property type="project" value="UniProtKB-KW"/>
</dbReference>
<dbReference type="InterPro" id="IPR041373">
    <property type="entry name" value="RT_RNaseH"/>
</dbReference>
<dbReference type="InterPro" id="IPR001584">
    <property type="entry name" value="Integrase_cat-core"/>
</dbReference>
<evidence type="ECO:0000313" key="10">
    <source>
        <dbReference type="EMBL" id="RYN56960.1"/>
    </source>
</evidence>
<comment type="caution">
    <text evidence="10">The sequence shown here is derived from an EMBL/GenBank/DDBJ whole genome shotgun (WGS) entry which is preliminary data.</text>
</comment>
<evidence type="ECO:0000259" key="8">
    <source>
        <dbReference type="PROSITE" id="PS50878"/>
    </source>
</evidence>
<dbReference type="Pfam" id="PF00665">
    <property type="entry name" value="rve"/>
    <property type="match status" value="1"/>
</dbReference>
<accession>A0A4Q4MQI5</accession>
<sequence length="637" mass="73459">MRLCVDYRGLNKVTIKDRYPIPLVSEMLDRLSKAAIYTKLDLRDAYHRLRIREGDEWKTAFKTRYGHYEYNVMPFGLANAPATFQSYVYRALGGLIDRTCVVYLDDILIYSGDEAEHDRHVEEVLDRLVQWGLFCKANVPTEKHWKLVAFWSKKFTGPSLRWHTYDKELSAIVESFKTWRHYLEHAPSTIRVLSDYNNLRYFMTTKKLSPKQARWAEELARFDFEIEYKPGADNPADGLSRRPDYAQGLRVGEQKALQDAMLPTLQGKEFDVSQGLLRNLDSKYLSPNSLAHEAAQGDDAFALEPPDLLLQHIRLVQERDRAYHGNEALTRRAEGEANKTANMWEVDPTGILRRNGKVWIPEDAALRANLLMRNHDDPMGGHYGVDKTVAVLKTKYWWPHVKRDSQGDQGNTFDAILVLVDRFSKYVRYLPVAKTITAQGVADILLRQCFLKMGPPDTLVSDRGSVFTSQFWSDICFHLKINHRLSTAFHPQTDGQTERQNQELETYLRIYMGYRQDDWVGLLPYAEYAYNSKKHSAHGQSPIRVAFGTNPKGFDGVPDEHWLRKPLTSWAEGGPTLELRRQVSHRLEEWADISNAAKSSLEKAQRTNAKWYNTSRLPLHFAEGDSVLLWSKNITTN</sequence>
<evidence type="ECO:0000256" key="1">
    <source>
        <dbReference type="ARBA" id="ARBA00022679"/>
    </source>
</evidence>
<dbReference type="PROSITE" id="PS50878">
    <property type="entry name" value="RT_POL"/>
    <property type="match status" value="1"/>
</dbReference>
<keyword evidence="6" id="KW-0694">RNA-binding</keyword>
<evidence type="ECO:0000313" key="11">
    <source>
        <dbReference type="Proteomes" id="UP000291422"/>
    </source>
</evidence>
<dbReference type="EMBL" id="PDXD01000171">
    <property type="protein sequence ID" value="RYN56960.1"/>
    <property type="molecule type" value="Genomic_DNA"/>
</dbReference>
<dbReference type="SUPFAM" id="SSF56672">
    <property type="entry name" value="DNA/RNA polymerases"/>
    <property type="match status" value="1"/>
</dbReference>
<dbReference type="Gene3D" id="1.10.340.70">
    <property type="match status" value="1"/>
</dbReference>
<dbReference type="PANTHER" id="PTHR37984:SF5">
    <property type="entry name" value="PROTEIN NYNRIN-LIKE"/>
    <property type="match status" value="1"/>
</dbReference>
<reference evidence="11" key="1">
    <citation type="journal article" date="2019" name="bioRxiv">
        <title>Genomics, evolutionary history and diagnostics of the Alternaria alternata species group including apple and Asian pear pathotypes.</title>
        <authorList>
            <person name="Armitage A.D."/>
            <person name="Cockerton H.M."/>
            <person name="Sreenivasaprasad S."/>
            <person name="Woodhall J.W."/>
            <person name="Lane C.R."/>
            <person name="Harrison R.J."/>
            <person name="Clarkson J.P."/>
        </authorList>
    </citation>
    <scope>NUCLEOTIDE SEQUENCE [LARGE SCALE GENOMIC DNA]</scope>
    <source>
        <strain evidence="11">FERA 1177</strain>
    </source>
</reference>
<dbReference type="Pfam" id="PF17917">
    <property type="entry name" value="RT_RNaseH"/>
    <property type="match status" value="1"/>
</dbReference>
<dbReference type="InterPro" id="IPR041588">
    <property type="entry name" value="Integrase_H2C2"/>
</dbReference>
<dbReference type="InterPro" id="IPR043502">
    <property type="entry name" value="DNA/RNA_pol_sf"/>
</dbReference>
<evidence type="ECO:0000259" key="9">
    <source>
        <dbReference type="PROSITE" id="PS50994"/>
    </source>
</evidence>
<dbReference type="Pfam" id="PF17921">
    <property type="entry name" value="Integrase_H2C2"/>
    <property type="match status" value="1"/>
</dbReference>
<proteinExistence type="predicted"/>
<dbReference type="InterPro" id="IPR050951">
    <property type="entry name" value="Retrovirus_Pol_polyprotein"/>
</dbReference>
<dbReference type="CDD" id="cd01647">
    <property type="entry name" value="RT_LTR"/>
    <property type="match status" value="1"/>
</dbReference>
<dbReference type="GO" id="GO:0015074">
    <property type="term" value="P:DNA integration"/>
    <property type="evidence" value="ECO:0007669"/>
    <property type="project" value="InterPro"/>
</dbReference>
<dbReference type="PANTHER" id="PTHR37984">
    <property type="entry name" value="PROTEIN CBG26694"/>
    <property type="match status" value="1"/>
</dbReference>
<dbReference type="GO" id="GO:0003723">
    <property type="term" value="F:RNA binding"/>
    <property type="evidence" value="ECO:0007669"/>
    <property type="project" value="UniProtKB-KW"/>
</dbReference>
<feature type="domain" description="Integrase catalytic" evidence="9">
    <location>
        <begin position="374"/>
        <end position="550"/>
    </location>
</feature>
<dbReference type="InterPro" id="IPR036397">
    <property type="entry name" value="RNaseH_sf"/>
</dbReference>
<dbReference type="Pfam" id="PF00078">
    <property type="entry name" value="RVT_1"/>
    <property type="match status" value="1"/>
</dbReference>
<dbReference type="Proteomes" id="UP000291422">
    <property type="component" value="Unassembled WGS sequence"/>
</dbReference>
<evidence type="ECO:0000256" key="7">
    <source>
        <dbReference type="ARBA" id="ARBA00022918"/>
    </source>
</evidence>
<evidence type="ECO:0000256" key="5">
    <source>
        <dbReference type="ARBA" id="ARBA00022801"/>
    </source>
</evidence>
<keyword evidence="4" id="KW-0255">Endonuclease</keyword>
<dbReference type="InterPro" id="IPR043128">
    <property type="entry name" value="Rev_trsase/Diguanyl_cyclase"/>
</dbReference>
<evidence type="ECO:0000256" key="4">
    <source>
        <dbReference type="ARBA" id="ARBA00022759"/>
    </source>
</evidence>
<dbReference type="GO" id="GO:0005634">
    <property type="term" value="C:nucleus"/>
    <property type="evidence" value="ECO:0007669"/>
    <property type="project" value="UniProtKB-ARBA"/>
</dbReference>
<evidence type="ECO:0008006" key="12">
    <source>
        <dbReference type="Google" id="ProtNLM"/>
    </source>
</evidence>
<protein>
    <recommendedName>
        <fullName evidence="12">Integrase catalytic domain-containing protein</fullName>
    </recommendedName>
</protein>
<keyword evidence="2" id="KW-0548">Nucleotidyltransferase</keyword>
<evidence type="ECO:0000256" key="3">
    <source>
        <dbReference type="ARBA" id="ARBA00022722"/>
    </source>
</evidence>
<gene>
    <name evidence="10" type="ORF">AA0117_g13232</name>
</gene>
<dbReference type="Gene3D" id="3.30.70.270">
    <property type="match status" value="2"/>
</dbReference>
<evidence type="ECO:0000256" key="2">
    <source>
        <dbReference type="ARBA" id="ARBA00022695"/>
    </source>
</evidence>
<dbReference type="PROSITE" id="PS50994">
    <property type="entry name" value="INTEGRASE"/>
    <property type="match status" value="1"/>
</dbReference>
<dbReference type="SUPFAM" id="SSF53098">
    <property type="entry name" value="Ribonuclease H-like"/>
    <property type="match status" value="1"/>
</dbReference>
<dbReference type="InterPro" id="IPR012337">
    <property type="entry name" value="RNaseH-like_sf"/>
</dbReference>
<name>A0A4Q4MQI5_ALTAL</name>
<dbReference type="GO" id="GO:0016787">
    <property type="term" value="F:hydrolase activity"/>
    <property type="evidence" value="ECO:0007669"/>
    <property type="project" value="UniProtKB-KW"/>
</dbReference>
<keyword evidence="3" id="KW-0540">Nuclease</keyword>
<keyword evidence="5" id="KW-0378">Hydrolase</keyword>